<protein>
    <recommendedName>
        <fullName evidence="8">DDE Tnp4 domain-containing protein</fullName>
    </recommendedName>
</protein>
<name>A0AA88DD98_FICCA</name>
<dbReference type="InterPro" id="IPR027806">
    <property type="entry name" value="HARBI1_dom"/>
</dbReference>
<evidence type="ECO:0000256" key="7">
    <source>
        <dbReference type="ARBA" id="ARBA00023242"/>
    </source>
</evidence>
<comment type="similarity">
    <text evidence="3">Belongs to the HARBI1 family.</text>
</comment>
<dbReference type="Pfam" id="PF13359">
    <property type="entry name" value="DDE_Tnp_4"/>
    <property type="match status" value="1"/>
</dbReference>
<proteinExistence type="inferred from homology"/>
<keyword evidence="6" id="KW-0378">Hydrolase</keyword>
<dbReference type="PANTHER" id="PTHR22930">
    <property type="match status" value="1"/>
</dbReference>
<dbReference type="PANTHER" id="PTHR22930:SF280">
    <property type="entry name" value="OS11G0202600 PROTEIN"/>
    <property type="match status" value="1"/>
</dbReference>
<gene>
    <name evidence="9" type="ORF">TIFTF001_021048</name>
</gene>
<keyword evidence="10" id="KW-1185">Reference proteome</keyword>
<evidence type="ECO:0000256" key="3">
    <source>
        <dbReference type="ARBA" id="ARBA00006958"/>
    </source>
</evidence>
<dbReference type="GO" id="GO:0004518">
    <property type="term" value="F:nuclease activity"/>
    <property type="evidence" value="ECO:0007669"/>
    <property type="project" value="UniProtKB-KW"/>
</dbReference>
<dbReference type="EMBL" id="BTGU01000039">
    <property type="protein sequence ID" value="GMN51896.1"/>
    <property type="molecule type" value="Genomic_DNA"/>
</dbReference>
<accession>A0AA88DD98</accession>
<keyword evidence="5" id="KW-0479">Metal-binding</keyword>
<feature type="domain" description="DDE Tnp4" evidence="8">
    <location>
        <begin position="8"/>
        <end position="99"/>
    </location>
</feature>
<keyword evidence="7" id="KW-0539">Nucleus</keyword>
<sequence length="235" mass="26523">MQNCIGAIDGTHIPCVLCEDNPEAWINRKGVNSQNILTAYSFDMKFTYMLAGYEGYCHDARMLEEAITFHGFPIPPPGKFYVTDSGYASKDFFLSPFRREIYHLSEYWKGHANRAPGVKYLTTRTYLCKIALSELLVYRRPDLKYLGRIWYGVGDHILEKYTADGVPVGGHVDVNADVVLADRVDDAGPSMGRQQDASRRGAMNQLIEVLTNVCETDINDFHGINPLEINVIFTI</sequence>
<dbReference type="GO" id="GO:0005634">
    <property type="term" value="C:nucleus"/>
    <property type="evidence" value="ECO:0007669"/>
    <property type="project" value="UniProtKB-SubCell"/>
</dbReference>
<evidence type="ECO:0000256" key="1">
    <source>
        <dbReference type="ARBA" id="ARBA00001968"/>
    </source>
</evidence>
<reference evidence="9" key="1">
    <citation type="submission" date="2023-07" db="EMBL/GenBank/DDBJ databases">
        <title>draft genome sequence of fig (Ficus carica).</title>
        <authorList>
            <person name="Takahashi T."/>
            <person name="Nishimura K."/>
        </authorList>
    </citation>
    <scope>NUCLEOTIDE SEQUENCE</scope>
</reference>
<evidence type="ECO:0000313" key="9">
    <source>
        <dbReference type="EMBL" id="GMN51896.1"/>
    </source>
</evidence>
<comment type="caution">
    <text evidence="9">The sequence shown here is derived from an EMBL/GenBank/DDBJ whole genome shotgun (WGS) entry which is preliminary data.</text>
</comment>
<dbReference type="Proteomes" id="UP001187192">
    <property type="component" value="Unassembled WGS sequence"/>
</dbReference>
<evidence type="ECO:0000256" key="2">
    <source>
        <dbReference type="ARBA" id="ARBA00004123"/>
    </source>
</evidence>
<comment type="cofactor">
    <cofactor evidence="1">
        <name>a divalent metal cation</name>
        <dbReference type="ChEBI" id="CHEBI:60240"/>
    </cofactor>
</comment>
<dbReference type="GO" id="GO:0046872">
    <property type="term" value="F:metal ion binding"/>
    <property type="evidence" value="ECO:0007669"/>
    <property type="project" value="UniProtKB-KW"/>
</dbReference>
<evidence type="ECO:0000313" key="10">
    <source>
        <dbReference type="Proteomes" id="UP001187192"/>
    </source>
</evidence>
<evidence type="ECO:0000259" key="8">
    <source>
        <dbReference type="Pfam" id="PF13359"/>
    </source>
</evidence>
<evidence type="ECO:0000256" key="5">
    <source>
        <dbReference type="ARBA" id="ARBA00022723"/>
    </source>
</evidence>
<organism evidence="9 10">
    <name type="scientific">Ficus carica</name>
    <name type="common">Common fig</name>
    <dbReference type="NCBI Taxonomy" id="3494"/>
    <lineage>
        <taxon>Eukaryota</taxon>
        <taxon>Viridiplantae</taxon>
        <taxon>Streptophyta</taxon>
        <taxon>Embryophyta</taxon>
        <taxon>Tracheophyta</taxon>
        <taxon>Spermatophyta</taxon>
        <taxon>Magnoliopsida</taxon>
        <taxon>eudicotyledons</taxon>
        <taxon>Gunneridae</taxon>
        <taxon>Pentapetalae</taxon>
        <taxon>rosids</taxon>
        <taxon>fabids</taxon>
        <taxon>Rosales</taxon>
        <taxon>Moraceae</taxon>
        <taxon>Ficeae</taxon>
        <taxon>Ficus</taxon>
    </lineage>
</organism>
<dbReference type="GO" id="GO:0016787">
    <property type="term" value="F:hydrolase activity"/>
    <property type="evidence" value="ECO:0007669"/>
    <property type="project" value="UniProtKB-KW"/>
</dbReference>
<evidence type="ECO:0000256" key="6">
    <source>
        <dbReference type="ARBA" id="ARBA00022801"/>
    </source>
</evidence>
<keyword evidence="4" id="KW-0540">Nuclease</keyword>
<comment type="subcellular location">
    <subcellularLocation>
        <location evidence="2">Nucleus</location>
    </subcellularLocation>
</comment>
<evidence type="ECO:0000256" key="4">
    <source>
        <dbReference type="ARBA" id="ARBA00022722"/>
    </source>
</evidence>
<dbReference type="InterPro" id="IPR045249">
    <property type="entry name" value="HARBI1-like"/>
</dbReference>
<dbReference type="AlphaFoldDB" id="A0AA88DD98"/>